<evidence type="ECO:0000313" key="4">
    <source>
        <dbReference type="Proteomes" id="UP000050640"/>
    </source>
</evidence>
<dbReference type="InterPro" id="IPR036770">
    <property type="entry name" value="Ankyrin_rpt-contain_sf"/>
</dbReference>
<feature type="repeat" description="ANK" evidence="3">
    <location>
        <begin position="550"/>
        <end position="582"/>
    </location>
</feature>
<dbReference type="PANTHER" id="PTHR24198">
    <property type="entry name" value="ANKYRIN REPEAT AND PROTEIN KINASE DOMAIN-CONTAINING PROTEIN"/>
    <property type="match status" value="1"/>
</dbReference>
<dbReference type="SUPFAM" id="SSF48403">
    <property type="entry name" value="Ankyrin repeat"/>
    <property type="match status" value="2"/>
</dbReference>
<dbReference type="STRING" id="1147741.A0A158Q7Z7"/>
<name>A0A158Q7Z7_9BILA</name>
<dbReference type="PROSITE" id="PS50297">
    <property type="entry name" value="ANK_REP_REGION"/>
    <property type="match status" value="5"/>
</dbReference>
<dbReference type="Gene3D" id="1.25.40.20">
    <property type="entry name" value="Ankyrin repeat-containing domain"/>
    <property type="match status" value="5"/>
</dbReference>
<dbReference type="Pfam" id="PF12796">
    <property type="entry name" value="Ank_2"/>
    <property type="match status" value="4"/>
</dbReference>
<reference evidence="5" key="1">
    <citation type="submission" date="2016-04" db="UniProtKB">
        <authorList>
            <consortium name="WormBaseParasite"/>
        </authorList>
    </citation>
    <scope>IDENTIFICATION</scope>
</reference>
<accession>A0A158Q7Z7</accession>
<feature type="repeat" description="ANK" evidence="3">
    <location>
        <begin position="583"/>
        <end position="615"/>
    </location>
</feature>
<evidence type="ECO:0000256" key="3">
    <source>
        <dbReference type="PROSITE-ProRule" id="PRU00023"/>
    </source>
</evidence>
<dbReference type="InterPro" id="IPR002110">
    <property type="entry name" value="Ankyrin_rpt"/>
</dbReference>
<evidence type="ECO:0000313" key="5">
    <source>
        <dbReference type="WBParaSite" id="EEL_0000597101-mRNA-1"/>
    </source>
</evidence>
<dbReference type="SMART" id="SM00248">
    <property type="entry name" value="ANK"/>
    <property type="match status" value="14"/>
</dbReference>
<dbReference type="WBParaSite" id="EEL_0000597101-mRNA-1">
    <property type="protein sequence ID" value="EEL_0000597101-mRNA-1"/>
    <property type="gene ID" value="EEL_0000597101"/>
</dbReference>
<evidence type="ECO:0000256" key="2">
    <source>
        <dbReference type="ARBA" id="ARBA00023043"/>
    </source>
</evidence>
<feature type="repeat" description="ANK" evidence="3">
    <location>
        <begin position="139"/>
        <end position="171"/>
    </location>
</feature>
<protein>
    <submittedName>
        <fullName evidence="5">ANK_REP_REGION domain-containing protein</fullName>
    </submittedName>
</protein>
<keyword evidence="2 3" id="KW-0040">ANK repeat</keyword>
<keyword evidence="1" id="KW-0677">Repeat</keyword>
<sequence length="791" mass="88261">MNRTENTLNRSHFHLYRTSTKVRLHGFSPLSMNNSQSNGDGSALLLNVRFIPSTEDLYREFLRMSKLSSSSDESFHSSINQDVHGAHATIQSNSFNFNSLRIDADNHLSAVRSAITGDALQLLYFINVLKVSVNAANSHGITLLHWATANDHIAVARLLLSLGADFRLTTIKDRSVLHTAACNGAANCLKLFLKISFEQEKTNSMKRNGCGTWYKFILQRDFNGNNLLHLACRLRKKRCLKIILSFIIKHLGWIMVEEMLQQRNQGKQAPIHVACLWNNVAAANLLLTDNLNKIVKTIYNSTKKTNVAAALRNASKRALFWQIGRGTVLHEMATVKCSFACFTKNSPSLLECDNKLKAADLKMYLLGGYVATETFEKRCPKCDKAQLEVVRVILRCCPELSLLRDVLGQTALMCSVISDAVSLTKALLVYRGGKEQWLNKQLKSIDPNFHTALHHAAAKGKLRQTKLLLECGASARGQDSYGATPMHYAAICGFYATLRLLYKANKYTDEVHTSNGHNAFMWAAMNGMDMSIRTMIDANSTLSQDDCDAQGCTALHLAAAGDHIEVVNTLLLFKWNAEKRNKLGETPLLVAAKSGSAKAVRRFLHAGVDYTSQDMFNNTALHVAADSDDKKETLRQLLHYLKDSSLLNARNDMGQTALHCATEHNAVQCVRYLLRCGADPLIKDNRGWDALMVATQQGCWSTIVLILKSSSNINCYSATDNHTSLSLAVENKNYILASFLEMNGALLVSEIQHVAARKIQRWYRAQSAFRYHQHTTQTSQLEEIDFPLLSQ</sequence>
<dbReference type="Proteomes" id="UP000050640">
    <property type="component" value="Unplaced"/>
</dbReference>
<organism evidence="4 5">
    <name type="scientific">Elaeophora elaphi</name>
    <dbReference type="NCBI Taxonomy" id="1147741"/>
    <lineage>
        <taxon>Eukaryota</taxon>
        <taxon>Metazoa</taxon>
        <taxon>Ecdysozoa</taxon>
        <taxon>Nematoda</taxon>
        <taxon>Chromadorea</taxon>
        <taxon>Rhabditida</taxon>
        <taxon>Spirurina</taxon>
        <taxon>Spiruromorpha</taxon>
        <taxon>Filarioidea</taxon>
        <taxon>Onchocercidae</taxon>
        <taxon>Elaeophora</taxon>
    </lineage>
</organism>
<dbReference type="PANTHER" id="PTHR24198:SF165">
    <property type="entry name" value="ANKYRIN REPEAT-CONTAINING PROTEIN-RELATED"/>
    <property type="match status" value="1"/>
</dbReference>
<proteinExistence type="predicted"/>
<keyword evidence="4" id="KW-1185">Reference proteome</keyword>
<evidence type="ECO:0000256" key="1">
    <source>
        <dbReference type="ARBA" id="ARBA00022737"/>
    </source>
</evidence>
<dbReference type="AlphaFoldDB" id="A0A158Q7Z7"/>
<dbReference type="PROSITE" id="PS50088">
    <property type="entry name" value="ANK_REPEAT"/>
    <property type="match status" value="5"/>
</dbReference>
<feature type="repeat" description="ANK" evidence="3">
    <location>
        <begin position="653"/>
        <end position="685"/>
    </location>
</feature>
<feature type="repeat" description="ANK" evidence="3">
    <location>
        <begin position="448"/>
        <end position="480"/>
    </location>
</feature>